<evidence type="ECO:0000256" key="5">
    <source>
        <dbReference type="ARBA" id="ARBA00022833"/>
    </source>
</evidence>
<sequence length="96" mass="11202">MNLKQITLLLTYAVFKSHTSLYLHKQVVHKKDLAEHLCDHCGKAFPNQAKLRGHVAAIHSREAPYRCGLCAARFSWHSCLSRHVRRVHRKRDTEHH</sequence>
<organism evidence="10 11">
    <name type="scientific">Parnassius apollo</name>
    <name type="common">Apollo butterfly</name>
    <name type="synonym">Papilio apollo</name>
    <dbReference type="NCBI Taxonomy" id="110799"/>
    <lineage>
        <taxon>Eukaryota</taxon>
        <taxon>Metazoa</taxon>
        <taxon>Ecdysozoa</taxon>
        <taxon>Arthropoda</taxon>
        <taxon>Hexapoda</taxon>
        <taxon>Insecta</taxon>
        <taxon>Pterygota</taxon>
        <taxon>Neoptera</taxon>
        <taxon>Endopterygota</taxon>
        <taxon>Lepidoptera</taxon>
        <taxon>Glossata</taxon>
        <taxon>Ditrysia</taxon>
        <taxon>Papilionoidea</taxon>
        <taxon>Papilionidae</taxon>
        <taxon>Parnassiinae</taxon>
        <taxon>Parnassini</taxon>
        <taxon>Parnassius</taxon>
        <taxon>Parnassius</taxon>
    </lineage>
</organism>
<dbReference type="GO" id="GO:0003677">
    <property type="term" value="F:DNA binding"/>
    <property type="evidence" value="ECO:0007669"/>
    <property type="project" value="UniProtKB-KW"/>
</dbReference>
<dbReference type="OrthoDB" id="10039931at2759"/>
<evidence type="ECO:0000313" key="11">
    <source>
        <dbReference type="Proteomes" id="UP000691718"/>
    </source>
</evidence>
<dbReference type="Pfam" id="PF13894">
    <property type="entry name" value="zf-C2H2_4"/>
    <property type="match status" value="1"/>
</dbReference>
<feature type="domain" description="C2H2-type" evidence="9">
    <location>
        <begin position="36"/>
        <end position="64"/>
    </location>
</feature>
<proteinExistence type="predicted"/>
<keyword evidence="4 8" id="KW-0863">Zinc-finger</keyword>
<protein>
    <submittedName>
        <fullName evidence="10">(apollo) hypothetical protein</fullName>
    </submittedName>
</protein>
<evidence type="ECO:0000259" key="9">
    <source>
        <dbReference type="PROSITE" id="PS50157"/>
    </source>
</evidence>
<dbReference type="InterPro" id="IPR050331">
    <property type="entry name" value="Zinc_finger"/>
</dbReference>
<comment type="subcellular location">
    <subcellularLocation>
        <location evidence="1">Nucleus</location>
    </subcellularLocation>
</comment>
<name>A0A8S3X6F0_PARAO</name>
<evidence type="ECO:0000313" key="10">
    <source>
        <dbReference type="EMBL" id="CAG5000432.1"/>
    </source>
</evidence>
<dbReference type="Proteomes" id="UP000691718">
    <property type="component" value="Unassembled WGS sequence"/>
</dbReference>
<evidence type="ECO:0000256" key="4">
    <source>
        <dbReference type="ARBA" id="ARBA00022771"/>
    </source>
</evidence>
<evidence type="ECO:0000256" key="2">
    <source>
        <dbReference type="ARBA" id="ARBA00022723"/>
    </source>
</evidence>
<keyword evidence="2" id="KW-0479">Metal-binding</keyword>
<gene>
    <name evidence="10" type="ORF">PAPOLLO_LOCUS13721</name>
</gene>
<evidence type="ECO:0000256" key="6">
    <source>
        <dbReference type="ARBA" id="ARBA00023125"/>
    </source>
</evidence>
<keyword evidence="7" id="KW-0539">Nucleus</keyword>
<comment type="caution">
    <text evidence="10">The sequence shown here is derived from an EMBL/GenBank/DDBJ whole genome shotgun (WGS) entry which is preliminary data.</text>
</comment>
<dbReference type="EMBL" id="CAJQZP010000945">
    <property type="protein sequence ID" value="CAG5000432.1"/>
    <property type="molecule type" value="Genomic_DNA"/>
</dbReference>
<dbReference type="PANTHER" id="PTHR16515:SF49">
    <property type="entry name" value="GASTRULA ZINC FINGER PROTEIN XLCGF49.1-LIKE-RELATED"/>
    <property type="match status" value="1"/>
</dbReference>
<dbReference type="InterPro" id="IPR013087">
    <property type="entry name" value="Znf_C2H2_type"/>
</dbReference>
<keyword evidence="11" id="KW-1185">Reference proteome</keyword>
<evidence type="ECO:0000256" key="8">
    <source>
        <dbReference type="PROSITE-ProRule" id="PRU00042"/>
    </source>
</evidence>
<evidence type="ECO:0000256" key="7">
    <source>
        <dbReference type="ARBA" id="ARBA00023242"/>
    </source>
</evidence>
<feature type="domain" description="C2H2-type" evidence="9">
    <location>
        <begin position="65"/>
        <end position="93"/>
    </location>
</feature>
<evidence type="ECO:0000256" key="3">
    <source>
        <dbReference type="ARBA" id="ARBA00022737"/>
    </source>
</evidence>
<dbReference type="PANTHER" id="PTHR16515">
    <property type="entry name" value="PR DOMAIN ZINC FINGER PROTEIN"/>
    <property type="match status" value="1"/>
</dbReference>
<keyword evidence="6" id="KW-0238">DNA-binding</keyword>
<evidence type="ECO:0000256" key="1">
    <source>
        <dbReference type="ARBA" id="ARBA00004123"/>
    </source>
</evidence>
<keyword evidence="5" id="KW-0862">Zinc</keyword>
<reference evidence="10" key="1">
    <citation type="submission" date="2021-04" db="EMBL/GenBank/DDBJ databases">
        <authorList>
            <person name="Tunstrom K."/>
        </authorList>
    </citation>
    <scope>NUCLEOTIDE SEQUENCE</scope>
</reference>
<dbReference type="SMART" id="SM00355">
    <property type="entry name" value="ZnF_C2H2"/>
    <property type="match status" value="2"/>
</dbReference>
<dbReference type="GO" id="GO:0005634">
    <property type="term" value="C:nucleus"/>
    <property type="evidence" value="ECO:0007669"/>
    <property type="project" value="UniProtKB-SubCell"/>
</dbReference>
<dbReference type="GO" id="GO:0010468">
    <property type="term" value="P:regulation of gene expression"/>
    <property type="evidence" value="ECO:0007669"/>
    <property type="project" value="TreeGrafter"/>
</dbReference>
<keyword evidence="3" id="KW-0677">Repeat</keyword>
<dbReference type="PROSITE" id="PS00028">
    <property type="entry name" value="ZINC_FINGER_C2H2_1"/>
    <property type="match status" value="2"/>
</dbReference>
<accession>A0A8S3X6F0</accession>
<dbReference type="GO" id="GO:0008270">
    <property type="term" value="F:zinc ion binding"/>
    <property type="evidence" value="ECO:0007669"/>
    <property type="project" value="UniProtKB-KW"/>
</dbReference>
<dbReference type="AlphaFoldDB" id="A0A8S3X6F0"/>
<dbReference type="PROSITE" id="PS50157">
    <property type="entry name" value="ZINC_FINGER_C2H2_2"/>
    <property type="match status" value="2"/>
</dbReference>